<evidence type="ECO:0000313" key="4">
    <source>
        <dbReference type="Proteomes" id="UP000691718"/>
    </source>
</evidence>
<feature type="region of interest" description="Disordered" evidence="1">
    <location>
        <begin position="57"/>
        <end position="110"/>
    </location>
</feature>
<accession>A0A8S3Y504</accession>
<dbReference type="PANTHER" id="PTHR46599">
    <property type="entry name" value="PIGGYBAC TRANSPOSABLE ELEMENT-DERIVED PROTEIN 4"/>
    <property type="match status" value="1"/>
</dbReference>
<protein>
    <submittedName>
        <fullName evidence="3">(apollo) hypothetical protein</fullName>
    </submittedName>
</protein>
<dbReference type="OrthoDB" id="118105at2759"/>
<dbReference type="EMBL" id="CAJQZP010001449">
    <property type="protein sequence ID" value="CAG5046877.1"/>
    <property type="molecule type" value="Genomic_DNA"/>
</dbReference>
<reference evidence="3" key="1">
    <citation type="submission" date="2021-04" db="EMBL/GenBank/DDBJ databases">
        <authorList>
            <person name="Tunstrom K."/>
        </authorList>
    </citation>
    <scope>NUCLEOTIDE SEQUENCE</scope>
</reference>
<gene>
    <name evidence="3" type="ORF">PAPOLLO_LOCUS23685</name>
</gene>
<organism evidence="3 4">
    <name type="scientific">Parnassius apollo</name>
    <name type="common">Apollo butterfly</name>
    <name type="synonym">Papilio apollo</name>
    <dbReference type="NCBI Taxonomy" id="110799"/>
    <lineage>
        <taxon>Eukaryota</taxon>
        <taxon>Metazoa</taxon>
        <taxon>Ecdysozoa</taxon>
        <taxon>Arthropoda</taxon>
        <taxon>Hexapoda</taxon>
        <taxon>Insecta</taxon>
        <taxon>Pterygota</taxon>
        <taxon>Neoptera</taxon>
        <taxon>Endopterygota</taxon>
        <taxon>Lepidoptera</taxon>
        <taxon>Glossata</taxon>
        <taxon>Ditrysia</taxon>
        <taxon>Papilionoidea</taxon>
        <taxon>Papilionidae</taxon>
        <taxon>Parnassiinae</taxon>
        <taxon>Parnassini</taxon>
        <taxon>Parnassius</taxon>
        <taxon>Parnassius</taxon>
    </lineage>
</organism>
<dbReference type="Proteomes" id="UP000691718">
    <property type="component" value="Unassembled WGS sequence"/>
</dbReference>
<dbReference type="AlphaFoldDB" id="A0A8S3Y504"/>
<evidence type="ECO:0000259" key="2">
    <source>
        <dbReference type="Pfam" id="PF13843"/>
    </source>
</evidence>
<feature type="domain" description="PiggyBac transposable element-derived protein" evidence="2">
    <location>
        <begin position="183"/>
        <end position="302"/>
    </location>
</feature>
<feature type="compositionally biased region" description="Acidic residues" evidence="1">
    <location>
        <begin position="21"/>
        <end position="35"/>
    </location>
</feature>
<evidence type="ECO:0000256" key="1">
    <source>
        <dbReference type="SAM" id="MobiDB-lite"/>
    </source>
</evidence>
<proteinExistence type="predicted"/>
<name>A0A8S3Y504_PARAO</name>
<evidence type="ECO:0000313" key="3">
    <source>
        <dbReference type="EMBL" id="CAG5046877.1"/>
    </source>
</evidence>
<sequence>MDISKNTALIEALLLEEIPNCDEESEAGVSDDEVENIQQPSPRGFDEVFGRALENILAEDPPSSSSKEDELECPINQVPTSPIPGSSVQIDLPSANTSSHKSNQRLPEPNRKWKKRDLDTILQEYVLDTGVVEDCFAHCSTPTDIFLVLIGDIVDNIVYQSNLYATQRGKVLNLKKGRTSNIYRPMIDALNKKFQEVYHGTRELSVDESMIKFKGRSVLKQYLPMKPIKRGYKLWCLADQRGYIKKFQIYQGKDEELNSKFTGYGLVEKVVLKLTEQDWGTGKIVYFDNFFSSVALLEKLKTPTHPK</sequence>
<dbReference type="PANTHER" id="PTHR46599:SF3">
    <property type="entry name" value="PIGGYBAC TRANSPOSABLE ELEMENT-DERIVED PROTEIN 4"/>
    <property type="match status" value="1"/>
</dbReference>
<feature type="region of interest" description="Disordered" evidence="1">
    <location>
        <begin position="21"/>
        <end position="45"/>
    </location>
</feature>
<keyword evidence="4" id="KW-1185">Reference proteome</keyword>
<dbReference type="InterPro" id="IPR029526">
    <property type="entry name" value="PGBD"/>
</dbReference>
<feature type="compositionally biased region" description="Polar residues" evidence="1">
    <location>
        <begin position="77"/>
        <end position="105"/>
    </location>
</feature>
<dbReference type="Pfam" id="PF13843">
    <property type="entry name" value="DDE_Tnp_1_7"/>
    <property type="match status" value="1"/>
</dbReference>
<comment type="caution">
    <text evidence="3">The sequence shown here is derived from an EMBL/GenBank/DDBJ whole genome shotgun (WGS) entry which is preliminary data.</text>
</comment>